<sequence>MPMYHKSVTVKTPHVDVVWTIEEFFLVFWRIVLDRWVTVLFTDESRFGLNTDSRRTFTWREPRTHNLPSNVCEINSYGGGGLVRHHVGWPLHVFERGSVTGVSYRDEVLVPYVHLLSGTCGHEFILIDDQTRPHRALLVDEFLESEDIRRMGWLARSPDLNP</sequence>
<name>A0A8X6VZM3_TRICX</name>
<dbReference type="Gene3D" id="3.30.420.10">
    <property type="entry name" value="Ribonuclease H-like superfamily/Ribonuclease H"/>
    <property type="match status" value="1"/>
</dbReference>
<dbReference type="AlphaFoldDB" id="A0A8X6VZM3"/>
<reference evidence="1" key="1">
    <citation type="submission" date="2020-08" db="EMBL/GenBank/DDBJ databases">
        <title>Multicomponent nature underlies the extraordinary mechanical properties of spider dragline silk.</title>
        <authorList>
            <person name="Kono N."/>
            <person name="Nakamura H."/>
            <person name="Mori M."/>
            <person name="Yoshida Y."/>
            <person name="Ohtoshi R."/>
            <person name="Malay A.D."/>
            <person name="Moran D.A.P."/>
            <person name="Tomita M."/>
            <person name="Numata K."/>
            <person name="Arakawa K."/>
        </authorList>
    </citation>
    <scope>NUCLEOTIDE SEQUENCE</scope>
</reference>
<dbReference type="Proteomes" id="UP000887159">
    <property type="component" value="Unassembled WGS sequence"/>
</dbReference>
<evidence type="ECO:0000313" key="2">
    <source>
        <dbReference type="Proteomes" id="UP000887159"/>
    </source>
</evidence>
<comment type="caution">
    <text evidence="1">The sequence shown here is derived from an EMBL/GenBank/DDBJ whole genome shotgun (WGS) entry which is preliminary data.</text>
</comment>
<keyword evidence="2" id="KW-1185">Reference proteome</keyword>
<evidence type="ECO:0000313" key="1">
    <source>
        <dbReference type="EMBL" id="GFY25389.1"/>
    </source>
</evidence>
<protein>
    <submittedName>
        <fullName evidence="1">Transposable element Tcb2 transposase</fullName>
    </submittedName>
</protein>
<organism evidence="1 2">
    <name type="scientific">Trichonephila clavipes</name>
    <name type="common">Golden silk orbweaver</name>
    <name type="synonym">Nephila clavipes</name>
    <dbReference type="NCBI Taxonomy" id="2585209"/>
    <lineage>
        <taxon>Eukaryota</taxon>
        <taxon>Metazoa</taxon>
        <taxon>Ecdysozoa</taxon>
        <taxon>Arthropoda</taxon>
        <taxon>Chelicerata</taxon>
        <taxon>Arachnida</taxon>
        <taxon>Araneae</taxon>
        <taxon>Araneomorphae</taxon>
        <taxon>Entelegynae</taxon>
        <taxon>Araneoidea</taxon>
        <taxon>Nephilidae</taxon>
        <taxon>Trichonephila</taxon>
    </lineage>
</organism>
<dbReference type="GO" id="GO:0003676">
    <property type="term" value="F:nucleic acid binding"/>
    <property type="evidence" value="ECO:0007669"/>
    <property type="project" value="InterPro"/>
</dbReference>
<dbReference type="EMBL" id="BMAU01021371">
    <property type="protein sequence ID" value="GFY25389.1"/>
    <property type="molecule type" value="Genomic_DNA"/>
</dbReference>
<dbReference type="InterPro" id="IPR036397">
    <property type="entry name" value="RNaseH_sf"/>
</dbReference>
<accession>A0A8X6VZM3</accession>
<gene>
    <name evidence="1" type="primary">TCB2_230</name>
    <name evidence="1" type="ORF">TNCV_2485091</name>
</gene>
<proteinExistence type="predicted"/>